<evidence type="ECO:0000313" key="1">
    <source>
        <dbReference type="EMBL" id="WNM58524.1"/>
    </source>
</evidence>
<dbReference type="RefSeq" id="WP_312644484.1">
    <property type="nucleotide sequence ID" value="NZ_CP116967.1"/>
</dbReference>
<name>A0AA96GAL1_9BACT</name>
<evidence type="ECO:0000313" key="2">
    <source>
        <dbReference type="Proteomes" id="UP001302719"/>
    </source>
</evidence>
<gene>
    <name evidence="1" type="ORF">PP769_01815</name>
</gene>
<organism evidence="1 2">
    <name type="scientific">Candidatus Nitrospira allomarina</name>
    <dbReference type="NCBI Taxonomy" id="3020900"/>
    <lineage>
        <taxon>Bacteria</taxon>
        <taxon>Pseudomonadati</taxon>
        <taxon>Nitrospirota</taxon>
        <taxon>Nitrospiria</taxon>
        <taxon>Nitrospirales</taxon>
        <taxon>Nitrospiraceae</taxon>
        <taxon>Nitrospira</taxon>
    </lineage>
</organism>
<accession>A0AA96GAL1</accession>
<dbReference type="EMBL" id="CP116967">
    <property type="protein sequence ID" value="WNM58524.1"/>
    <property type="molecule type" value="Genomic_DNA"/>
</dbReference>
<proteinExistence type="predicted"/>
<dbReference type="KEGG" id="nall:PP769_01815"/>
<dbReference type="AlphaFoldDB" id="A0AA96GAL1"/>
<sequence>MVGKFVLLFGFGDLKEISILNVNNVVISFIDEDLLFGSMVRNNSSFEAYREETTTDCGVEIPSINLAFREILHLS</sequence>
<protein>
    <submittedName>
        <fullName evidence="1">Uncharacterized protein</fullName>
    </submittedName>
</protein>
<dbReference type="Proteomes" id="UP001302719">
    <property type="component" value="Chromosome"/>
</dbReference>
<reference evidence="1 2" key="1">
    <citation type="submission" date="2023-01" db="EMBL/GenBank/DDBJ databases">
        <title>Cultivation and genomic characterization of new, ubiquitous marine nitrite-oxidizing bacteria from the Nitrospirales.</title>
        <authorList>
            <person name="Mueller A.J."/>
            <person name="Daebeler A."/>
            <person name="Herbold C.W."/>
            <person name="Kirkegaard R.H."/>
            <person name="Daims H."/>
        </authorList>
    </citation>
    <scope>NUCLEOTIDE SEQUENCE [LARGE SCALE GENOMIC DNA]</scope>
    <source>
        <strain evidence="1 2">VA</strain>
    </source>
</reference>
<keyword evidence="2" id="KW-1185">Reference proteome</keyword>